<name>A0A2K9PVB3_9FLAO</name>
<evidence type="ECO:0000256" key="1">
    <source>
        <dbReference type="ARBA" id="ARBA00022737"/>
    </source>
</evidence>
<accession>A0A2K9PVB3</accession>
<dbReference type="CDD" id="cd15482">
    <property type="entry name" value="Sialidase_non-viral"/>
    <property type="match status" value="1"/>
</dbReference>
<keyword evidence="1" id="KW-0677">Repeat</keyword>
<evidence type="ECO:0000313" key="6">
    <source>
        <dbReference type="Proteomes" id="UP000235826"/>
    </source>
</evidence>
<dbReference type="SUPFAM" id="SSF110296">
    <property type="entry name" value="Oligoxyloglucan reducing end-specific cellobiohydrolase"/>
    <property type="match status" value="3"/>
</dbReference>
<proteinExistence type="predicted"/>
<evidence type="ECO:0000256" key="2">
    <source>
        <dbReference type="SAM" id="MobiDB-lite"/>
    </source>
</evidence>
<keyword evidence="6" id="KW-1185">Reference proteome</keyword>
<dbReference type="EMBL" id="CP025791">
    <property type="protein sequence ID" value="AUP80758.1"/>
    <property type="molecule type" value="Genomic_DNA"/>
</dbReference>
<evidence type="ECO:0000313" key="5">
    <source>
        <dbReference type="EMBL" id="AUP80758.1"/>
    </source>
</evidence>
<dbReference type="Proteomes" id="UP000235826">
    <property type="component" value="Chromosome"/>
</dbReference>
<dbReference type="Gene3D" id="2.130.10.10">
    <property type="entry name" value="YVTN repeat-like/Quinoprotein amine dehydrogenase"/>
    <property type="match status" value="4"/>
</dbReference>
<sequence>MKRTLYLLMLLASISVFSQEFSMDLLKNMQPRNIGPGGMSGRVTAIDVVHSNPDIMYVGTASGGLWKSTSGGIKWHPIFNKEVTASIGAVAIQQSNPSVIWAGTGEGNPRNSLNGGYGIYKSLDGGRNWTLMGLEKTRHIHRVIIDPTNPNIIYVAAIGSPWGEHPERGVYKTIDGGKNWKKILFANNKTGAADLVMDPTNPNKLIAAMWEHKREPWFFNSGGEGSGLHITHDGGETWKKLTDEDGLPKGNLGRIGIAIAANKPNTIYALIEAKKNALYKSEDGGFKWKKINDKNDIGNRPFYYSEIYVDPQNENRVYSIYTYVNVSEDGGKNFSQLMPAYGANNGVHPDHHAWWIHPNNGDFMIDGNDGGLNITKDGGKTWRFIGNLPVAQFYHINVDNDIPYNVYGGMQDNGSWKGPAYVWRSQGIRNSYWQEISFGDGFDVVPDKEDSRFGWSMSQQGYVSRYDSETGNNYIVRPIHPDADVKLRFNWNSAINIDPFDSSTIYFGSQFVHKSTDKGLTWEIISEDLTTNDPEKQKQSESGGLTMDATGAENHCTILVIEPSPLEKDMLWIGTDDGRLHFTQNGGQTYTEVTKNIKGLPSGSWIAQIKASNKNKGEALLIANDYRRFNYTPYAYRTKNYGKTWQRIVDANDVKSYTLSIVEDIENPNLLFLGTDDGLYLSLDAGNKWTKWTTEGFPTVPVKDLVIHPREHDLVIGTFGRAAWVLDDIRPLRAIAKNQEIINKKLELFQPPTAYMAAYQQPTGTRFGADAIYHGENRKYGAQISYYVTIDKKESSDEDKKDDDDNTNETIDEDQEPTSTSLNTEVQVKWDSLTMKIYDKDRLIRTLKQKAPKKTGIHKWTWYMNEKGPDWASRKISNVKTEPGGVRVKPGTYNIVLHFGDQTSKQTITVKNDPRLNKSEASINEVYNASKNIEHMKQVMADAVKQLVESKQTVKKYQSGLKKLDKELYKDQIKASKDITKKIDDIINLFLGKEDKRQGITRDPGVNINQRINVVDNYVSSRQNGLTTTETTLLKHAEKALRNGIEKTNAFFNDDWKTYKNLVENIKLSPFKEVKSFKTN</sequence>
<feature type="chain" id="PRO_5014960007" description="Sortilin N-terminal domain-containing protein" evidence="3">
    <location>
        <begin position="19"/>
        <end position="1080"/>
    </location>
</feature>
<feature type="compositionally biased region" description="Acidic residues" evidence="2">
    <location>
        <begin position="800"/>
        <end position="816"/>
    </location>
</feature>
<dbReference type="InterPro" id="IPR052025">
    <property type="entry name" value="Xyloglucanase_GH74"/>
</dbReference>
<dbReference type="RefSeq" id="WP_102757404.1">
    <property type="nucleotide sequence ID" value="NZ_CP025791.1"/>
</dbReference>
<evidence type="ECO:0000256" key="3">
    <source>
        <dbReference type="SAM" id="SignalP"/>
    </source>
</evidence>
<keyword evidence="3" id="KW-0732">Signal</keyword>
<dbReference type="GO" id="GO:0010411">
    <property type="term" value="P:xyloglucan metabolic process"/>
    <property type="evidence" value="ECO:0007669"/>
    <property type="project" value="TreeGrafter"/>
</dbReference>
<dbReference type="PANTHER" id="PTHR43739">
    <property type="entry name" value="XYLOGLUCANASE (EUROFUNG)"/>
    <property type="match status" value="1"/>
</dbReference>
<gene>
    <name evidence="5" type="ORF">C1H87_19370</name>
</gene>
<protein>
    <recommendedName>
        <fullName evidence="4">Sortilin N-terminal domain-containing protein</fullName>
    </recommendedName>
</protein>
<organism evidence="5 6">
    <name type="scientific">Flavivirga eckloniae</name>
    <dbReference type="NCBI Taxonomy" id="1803846"/>
    <lineage>
        <taxon>Bacteria</taxon>
        <taxon>Pseudomonadati</taxon>
        <taxon>Bacteroidota</taxon>
        <taxon>Flavobacteriia</taxon>
        <taxon>Flavobacteriales</taxon>
        <taxon>Flavobacteriaceae</taxon>
        <taxon>Flavivirga</taxon>
    </lineage>
</organism>
<dbReference type="KEGG" id="fek:C1H87_19370"/>
<dbReference type="AlphaFoldDB" id="A0A2K9PVB3"/>
<feature type="region of interest" description="Disordered" evidence="2">
    <location>
        <begin position="795"/>
        <end position="822"/>
    </location>
</feature>
<dbReference type="Pfam" id="PF15902">
    <property type="entry name" value="Sortilin-Vps10"/>
    <property type="match status" value="2"/>
</dbReference>
<dbReference type="PANTHER" id="PTHR43739:SF5">
    <property type="entry name" value="EXO-ALPHA-SIALIDASE"/>
    <property type="match status" value="1"/>
</dbReference>
<feature type="signal peptide" evidence="3">
    <location>
        <begin position="1"/>
        <end position="18"/>
    </location>
</feature>
<feature type="domain" description="Sortilin N-terminal" evidence="4">
    <location>
        <begin position="119"/>
        <end position="244"/>
    </location>
</feature>
<dbReference type="InterPro" id="IPR015943">
    <property type="entry name" value="WD40/YVTN_repeat-like_dom_sf"/>
</dbReference>
<dbReference type="OrthoDB" id="9757809at2"/>
<evidence type="ECO:0000259" key="4">
    <source>
        <dbReference type="Pfam" id="PF15902"/>
    </source>
</evidence>
<reference evidence="5 6" key="1">
    <citation type="submission" date="2018-01" db="EMBL/GenBank/DDBJ databases">
        <title>Complete genome sequence of Flavivirga eckloniae ECD14 isolated from seaweed Ecklonia cava.</title>
        <authorList>
            <person name="Lee J.H."/>
            <person name="Baik K.S."/>
            <person name="Seong C.N."/>
        </authorList>
    </citation>
    <scope>NUCLEOTIDE SEQUENCE [LARGE SCALE GENOMIC DNA]</scope>
    <source>
        <strain evidence="5 6">ECD14</strain>
    </source>
</reference>
<feature type="domain" description="Sortilin N-terminal" evidence="4">
    <location>
        <begin position="635"/>
        <end position="718"/>
    </location>
</feature>
<dbReference type="InterPro" id="IPR031778">
    <property type="entry name" value="Sortilin_N"/>
</dbReference>